<dbReference type="RefSeq" id="WP_309483518.1">
    <property type="nucleotide sequence ID" value="NZ_CP133720.1"/>
</dbReference>
<accession>A0ABY9RLE2</accession>
<evidence type="ECO:0000313" key="1">
    <source>
        <dbReference type="EMBL" id="WMW82041.1"/>
    </source>
</evidence>
<reference evidence="1" key="1">
    <citation type="submission" date="2023-09" db="EMBL/GenBank/DDBJ databases">
        <title>Undibacterium sp. 20NA77.5 isolated from freshwater.</title>
        <authorList>
            <person name="Le V."/>
            <person name="Ko S.-R."/>
            <person name="Ahn C.-Y."/>
            <person name="Oh H.-M."/>
        </authorList>
    </citation>
    <scope>NUCLEOTIDE SEQUENCE</scope>
    <source>
        <strain evidence="1">20NA77.5</strain>
    </source>
</reference>
<sequence length="257" mass="28902">MRLTESGKFFHPKKNREHMHPKKIIAILCLISLLSACSFGGIWSSPPIRAQVVGENGLPIKGAVVVGTWEAKKEFHHASLGYFEVQEVTTDESGWFTLPSFPPRYVRDTILTTEPQLLIIHPDYQPELLVNSFPGDPGQAPSVMKFYMQDRQIKLAPLRLHSYELRSAVLSVTLRLGFSYLGKSQTNSNFCVWERMPKFLVELEKLRVKLSNAGQNEEAGFITPLETAISWGRTNCGDATKILKEVNLSQTSSPQDK</sequence>
<organism evidence="1 2">
    <name type="scientific">Undibacterium cyanobacteriorum</name>
    <dbReference type="NCBI Taxonomy" id="3073561"/>
    <lineage>
        <taxon>Bacteria</taxon>
        <taxon>Pseudomonadati</taxon>
        <taxon>Pseudomonadota</taxon>
        <taxon>Betaproteobacteria</taxon>
        <taxon>Burkholderiales</taxon>
        <taxon>Oxalobacteraceae</taxon>
        <taxon>Undibacterium</taxon>
    </lineage>
</organism>
<evidence type="ECO:0000313" key="2">
    <source>
        <dbReference type="Proteomes" id="UP001181355"/>
    </source>
</evidence>
<dbReference type="EMBL" id="CP133720">
    <property type="protein sequence ID" value="WMW82041.1"/>
    <property type="molecule type" value="Genomic_DNA"/>
</dbReference>
<keyword evidence="2" id="KW-1185">Reference proteome</keyword>
<proteinExistence type="predicted"/>
<protein>
    <submittedName>
        <fullName evidence="1">Carboxypeptidase-like regulatory domain-containing protein</fullName>
    </submittedName>
</protein>
<name>A0ABY9RLE2_9BURK</name>
<dbReference type="Proteomes" id="UP001181355">
    <property type="component" value="Chromosome"/>
</dbReference>
<gene>
    <name evidence="1" type="ORF">RF679_07070</name>
</gene>